<reference evidence="1 4" key="2">
    <citation type="submission" date="2018-08" db="EMBL/GenBank/DDBJ databases">
        <title>Complete genome of the Arcobacter molluscorum type strain LMG 25693.</title>
        <authorList>
            <person name="Miller W.G."/>
            <person name="Yee E."/>
            <person name="Bono J.L."/>
        </authorList>
    </citation>
    <scope>NUCLEOTIDE SEQUENCE [LARGE SCALE GENOMIC DNA]</scope>
    <source>
        <strain evidence="1 4">CECT 7696</strain>
    </source>
</reference>
<dbReference type="InterPro" id="IPR021490">
    <property type="entry name" value="DUF3144"/>
</dbReference>
<evidence type="ECO:0000313" key="4">
    <source>
        <dbReference type="Proteomes" id="UP000262712"/>
    </source>
</evidence>
<organism evidence="2 3">
    <name type="scientific">Malaciobacter molluscorum LMG 25693</name>
    <dbReference type="NCBI Taxonomy" id="870501"/>
    <lineage>
        <taxon>Bacteria</taxon>
        <taxon>Pseudomonadati</taxon>
        <taxon>Campylobacterota</taxon>
        <taxon>Epsilonproteobacteria</taxon>
        <taxon>Campylobacterales</taxon>
        <taxon>Arcobacteraceae</taxon>
        <taxon>Malaciobacter</taxon>
    </lineage>
</organism>
<dbReference type="RefSeq" id="WP_099341183.1">
    <property type="nucleotide sequence ID" value="NZ_CP032098.1"/>
</dbReference>
<keyword evidence="3" id="KW-1185">Reference proteome</keyword>
<evidence type="ECO:0000313" key="1">
    <source>
        <dbReference type="EMBL" id="AXX92138.1"/>
    </source>
</evidence>
<dbReference type="Pfam" id="PF11342">
    <property type="entry name" value="DUF3144"/>
    <property type="match status" value="1"/>
</dbReference>
<accession>A0A2G1DLK0</accession>
<gene>
    <name evidence="1" type="ORF">AMOL_1156</name>
    <name evidence="2" type="ORF">CPU12_00905</name>
</gene>
<evidence type="ECO:0000313" key="2">
    <source>
        <dbReference type="EMBL" id="PHO19367.1"/>
    </source>
</evidence>
<dbReference type="Gene3D" id="1.10.287.3020">
    <property type="match status" value="1"/>
</dbReference>
<reference evidence="2 3" key="1">
    <citation type="submission" date="2017-09" db="EMBL/GenBank/DDBJ databases">
        <title>Arcobacter canalis sp. nov., a new species isolated from a water canal contaminated with urban sewage.</title>
        <authorList>
            <person name="Perez-Cataluna A."/>
            <person name="Salas-Masso N."/>
            <person name="Figueras M.J."/>
        </authorList>
    </citation>
    <scope>NUCLEOTIDE SEQUENCE [LARGE SCALE GENOMIC DNA]</scope>
    <source>
        <strain evidence="2 3">F98-3</strain>
    </source>
</reference>
<protein>
    <submittedName>
        <fullName evidence="1">DUF3144 domain-containing protein</fullName>
    </submittedName>
</protein>
<dbReference type="Proteomes" id="UP000221222">
    <property type="component" value="Unassembled WGS sequence"/>
</dbReference>
<evidence type="ECO:0000313" key="3">
    <source>
        <dbReference type="Proteomes" id="UP000221222"/>
    </source>
</evidence>
<proteinExistence type="predicted"/>
<dbReference type="Proteomes" id="UP000262712">
    <property type="component" value="Chromosome"/>
</dbReference>
<dbReference type="EMBL" id="CP032098">
    <property type="protein sequence ID" value="AXX92138.1"/>
    <property type="molecule type" value="Genomic_DNA"/>
</dbReference>
<dbReference type="AlphaFoldDB" id="A0A2G1DLK0"/>
<dbReference type="KEGG" id="amol:AMOL_1156"/>
<name>A0A2G1DLK0_9BACT</name>
<dbReference type="EMBL" id="NXFY01000001">
    <property type="protein sequence ID" value="PHO19367.1"/>
    <property type="molecule type" value="Genomic_DNA"/>
</dbReference>
<sequence>MNNNQFLMRADEHIELANSQLGETTTQGEVSASLMYAAARFNAWMASTSFESAEAMKEEKEKIIEYFIQEYKIALSENIDNHIENYDFSKNDV</sequence>